<accession>A0A6A4GKW4</accession>
<dbReference type="AlphaFoldDB" id="A0A6A4GKW4"/>
<sequence>MTIANPKYQVTLLATFRNKHIPREAALVHQKTVKILHNNHNLTSTFNGNNTQQGHDYEDTTASHDHVWVKDHIFRALDEVGRERTSNLCSNITGNTKKGRELAKIEHPILSVFPDSCHHNSLMIGDITKLSEEFRPMIDTLKANIRHFSHSDLSTKKVEALQKEEGILGHSEKDVLKMPKMVKMAKMSQNLHICSSDSGVKFNYFSKGKVIFEILKKYSYSSQFPYKLSSLDLIVCYLPSAQVTKGLITIGKTWFATHYSVAVALERCFPIIHDLTLDKAINFKNTDVTETFTGRHKSTQFQLSLAQ</sequence>
<dbReference type="OrthoDB" id="3236755at2759"/>
<proteinExistence type="predicted"/>
<reference evidence="1" key="1">
    <citation type="journal article" date="2019" name="Environ. Microbiol.">
        <title>Fungal ecological strategies reflected in gene transcription - a case study of two litter decomposers.</title>
        <authorList>
            <person name="Barbi F."/>
            <person name="Kohler A."/>
            <person name="Barry K."/>
            <person name="Baskaran P."/>
            <person name="Daum C."/>
            <person name="Fauchery L."/>
            <person name="Ihrmark K."/>
            <person name="Kuo A."/>
            <person name="LaButti K."/>
            <person name="Lipzen A."/>
            <person name="Morin E."/>
            <person name="Grigoriev I.V."/>
            <person name="Henrissat B."/>
            <person name="Lindahl B."/>
            <person name="Martin F."/>
        </authorList>
    </citation>
    <scope>NUCLEOTIDE SEQUENCE</scope>
    <source>
        <strain evidence="1">JB14</strain>
    </source>
</reference>
<evidence type="ECO:0000313" key="1">
    <source>
        <dbReference type="EMBL" id="KAE9385874.1"/>
    </source>
</evidence>
<evidence type="ECO:0000313" key="2">
    <source>
        <dbReference type="Proteomes" id="UP000799118"/>
    </source>
</evidence>
<name>A0A6A4GKW4_9AGAR</name>
<protein>
    <recommendedName>
        <fullName evidence="3">DUF659 domain-containing protein</fullName>
    </recommendedName>
</protein>
<dbReference type="Proteomes" id="UP000799118">
    <property type="component" value="Unassembled WGS sequence"/>
</dbReference>
<gene>
    <name evidence="1" type="ORF">BT96DRAFT_949532</name>
</gene>
<evidence type="ECO:0008006" key="3">
    <source>
        <dbReference type="Google" id="ProtNLM"/>
    </source>
</evidence>
<organism evidence="1 2">
    <name type="scientific">Gymnopus androsaceus JB14</name>
    <dbReference type="NCBI Taxonomy" id="1447944"/>
    <lineage>
        <taxon>Eukaryota</taxon>
        <taxon>Fungi</taxon>
        <taxon>Dikarya</taxon>
        <taxon>Basidiomycota</taxon>
        <taxon>Agaricomycotina</taxon>
        <taxon>Agaricomycetes</taxon>
        <taxon>Agaricomycetidae</taxon>
        <taxon>Agaricales</taxon>
        <taxon>Marasmiineae</taxon>
        <taxon>Omphalotaceae</taxon>
        <taxon>Gymnopus</taxon>
    </lineage>
</organism>
<keyword evidence="2" id="KW-1185">Reference proteome</keyword>
<dbReference type="EMBL" id="ML769937">
    <property type="protein sequence ID" value="KAE9385874.1"/>
    <property type="molecule type" value="Genomic_DNA"/>
</dbReference>